<proteinExistence type="predicted"/>
<dbReference type="KEGG" id="dwu:DVJ83_15005"/>
<dbReference type="Proteomes" id="UP000253744">
    <property type="component" value="Plasmid pDrdB"/>
</dbReference>
<dbReference type="EMBL" id="CP031163">
    <property type="protein sequence ID" value="AXH00811.1"/>
    <property type="molecule type" value="Genomic_DNA"/>
</dbReference>
<reference evidence="2 4" key="1">
    <citation type="submission" date="2018-07" db="EMBL/GenBank/DDBJ databases">
        <title>Complete Genome and Methylome Analysis of Deinococcus wulumuqiensis NEB 479.</title>
        <authorList>
            <person name="Fomenkov A."/>
            <person name="Luyten Y."/>
            <person name="Vincze T."/>
            <person name="Anton B.P."/>
            <person name="Clark T."/>
            <person name="Roberts R.J."/>
            <person name="Morgan R.D."/>
        </authorList>
    </citation>
    <scope>NUCLEOTIDE SEQUENCE [LARGE SCALE GENOMIC DNA]</scope>
    <source>
        <strain evidence="2 4">NEB 479</strain>
        <plasmid evidence="2">pDrdB</plasmid>
        <plasmid evidence="3">pDrdI</plasmid>
        <plasmid evidence="4">Plasmid pdrdb</plasmid>
        <plasmid evidence="4">Plasmid pdrdi</plasmid>
    </source>
</reference>
<geneLocation type="plasmid" evidence="2">
    <name>pDrdB</name>
</geneLocation>
<evidence type="ECO:0000259" key="1">
    <source>
        <dbReference type="SMART" id="SM00953"/>
    </source>
</evidence>
<accession>A0A345ILB2</accession>
<evidence type="ECO:0000313" key="2">
    <source>
        <dbReference type="EMBL" id="AXH00485.1"/>
    </source>
</evidence>
<dbReference type="EMBL" id="CP031160">
    <property type="protein sequence ID" value="AXH00485.1"/>
    <property type="molecule type" value="Genomic_DNA"/>
</dbReference>
<geneLocation type="plasmid" evidence="4">
    <name>pdrdi</name>
</geneLocation>
<dbReference type="AlphaFoldDB" id="A0A345ILB2"/>
<dbReference type="Pfam" id="PF08808">
    <property type="entry name" value="RES"/>
    <property type="match status" value="1"/>
</dbReference>
<dbReference type="KEGG" id="dwu:DVJ83_16915"/>
<sequence>MKLTLHRISKLQYAALPTLPEHGIGAARYGSRWNTPDPGQRHDRRIIFASDTLTQAMLEVIVHVDREVLHTVPHGHVTLHVDPGAIADLDLTQLPSTWNAHPETPATQVIGDEWYDLQASPVLRIPSAILPLYAYGPGHANYLINARHPDLERAVQLLSCHPLPMDPRL</sequence>
<keyword evidence="2" id="KW-0614">Plasmid</keyword>
<feature type="domain" description="RES" evidence="1">
    <location>
        <begin position="20"/>
        <end position="158"/>
    </location>
</feature>
<dbReference type="SMART" id="SM00953">
    <property type="entry name" value="RES"/>
    <property type="match status" value="1"/>
</dbReference>
<protein>
    <submittedName>
        <fullName evidence="2">RES domain-containing protein</fullName>
    </submittedName>
</protein>
<dbReference type="InterPro" id="IPR014914">
    <property type="entry name" value="RES_dom"/>
</dbReference>
<evidence type="ECO:0000313" key="3">
    <source>
        <dbReference type="EMBL" id="AXH00811.1"/>
    </source>
</evidence>
<geneLocation type="plasmid" evidence="3">
    <name>pDrdI</name>
</geneLocation>
<geneLocation type="plasmid" evidence="4">
    <name>pdrdb</name>
</geneLocation>
<gene>
    <name evidence="2" type="ORF">DVJ83_15005</name>
    <name evidence="3" type="ORF">DVJ83_16915</name>
</gene>
<dbReference type="Proteomes" id="UP000253744">
    <property type="component" value="Plasmid pDrdI"/>
</dbReference>
<dbReference type="RefSeq" id="WP_114673153.1">
    <property type="nucleotide sequence ID" value="NZ_CP031160.1"/>
</dbReference>
<evidence type="ECO:0000313" key="4">
    <source>
        <dbReference type="Proteomes" id="UP000253744"/>
    </source>
</evidence>
<organism evidence="2 4">
    <name type="scientific">Deinococcus wulumuqiensis</name>
    <dbReference type="NCBI Taxonomy" id="980427"/>
    <lineage>
        <taxon>Bacteria</taxon>
        <taxon>Thermotogati</taxon>
        <taxon>Deinococcota</taxon>
        <taxon>Deinococci</taxon>
        <taxon>Deinococcales</taxon>
        <taxon>Deinococcaceae</taxon>
        <taxon>Deinococcus</taxon>
    </lineage>
</organism>
<name>A0A345ILB2_9DEIO</name>